<proteinExistence type="predicted"/>
<dbReference type="WBParaSite" id="GPUH_0001024001-mRNA-1">
    <property type="protein sequence ID" value="GPUH_0001024001-mRNA-1"/>
    <property type="gene ID" value="GPUH_0001024001"/>
</dbReference>
<dbReference type="AlphaFoldDB" id="A0A183DND6"/>
<dbReference type="Proteomes" id="UP000271098">
    <property type="component" value="Unassembled WGS sequence"/>
</dbReference>
<reference evidence="1 2" key="2">
    <citation type="submission" date="2018-11" db="EMBL/GenBank/DDBJ databases">
        <authorList>
            <consortium name="Pathogen Informatics"/>
        </authorList>
    </citation>
    <scope>NUCLEOTIDE SEQUENCE [LARGE SCALE GENOMIC DNA]</scope>
</reference>
<protein>
    <submittedName>
        <fullName evidence="1 3">Uncharacterized protein</fullName>
    </submittedName>
</protein>
<keyword evidence="2" id="KW-1185">Reference proteome</keyword>
<accession>A0A183DND6</accession>
<evidence type="ECO:0000313" key="1">
    <source>
        <dbReference type="EMBL" id="VDN17157.1"/>
    </source>
</evidence>
<gene>
    <name evidence="1" type="ORF">GPUH_LOCUS10227</name>
</gene>
<name>A0A183DND6_9BILA</name>
<organism evidence="3">
    <name type="scientific">Gongylonema pulchrum</name>
    <dbReference type="NCBI Taxonomy" id="637853"/>
    <lineage>
        <taxon>Eukaryota</taxon>
        <taxon>Metazoa</taxon>
        <taxon>Ecdysozoa</taxon>
        <taxon>Nematoda</taxon>
        <taxon>Chromadorea</taxon>
        <taxon>Rhabditida</taxon>
        <taxon>Spirurina</taxon>
        <taxon>Spiruromorpha</taxon>
        <taxon>Spiruroidea</taxon>
        <taxon>Gongylonematidae</taxon>
        <taxon>Gongylonema</taxon>
    </lineage>
</organism>
<evidence type="ECO:0000313" key="2">
    <source>
        <dbReference type="Proteomes" id="UP000271098"/>
    </source>
</evidence>
<evidence type="ECO:0000313" key="3">
    <source>
        <dbReference type="WBParaSite" id="GPUH_0001024001-mRNA-1"/>
    </source>
</evidence>
<dbReference type="EMBL" id="UYRT01077888">
    <property type="protein sequence ID" value="VDN17157.1"/>
    <property type="molecule type" value="Genomic_DNA"/>
</dbReference>
<sequence>MACVSSPSRWNIRARWLDGWAGGLPPVARKQLCGAVSQQKTNICPCPEMFQCPLNPRICRQQHSLSCRKIMPAAAARHYICAQMLGYTRFPGDQL</sequence>
<reference evidence="3" key="1">
    <citation type="submission" date="2016-06" db="UniProtKB">
        <authorList>
            <consortium name="WormBaseParasite"/>
        </authorList>
    </citation>
    <scope>IDENTIFICATION</scope>
</reference>